<accession>A0A9P1IZP6</accession>
<sequence>MFYAQFVLSKKGPLAKIWLAAHWEKKLSKAQIYETNVDEAVDEIIQPKSKMALRTTGHLLLGIVRIYSKKTKYLLADCNEAFLKIKLAFRPGQLDAPNEKIPYQTTFSSIPDMFGDFDATLPEFNEADYLNCQVSQSRVDDITLKEDNITEAAHERYNPTSFDDDDFGEAAAGVNFDEDYADFSGDVSFGFEFARDQSSAIDSLFGREREPTPCLDNAHAPGNAIFGEEDFGDNADAMDDEDQELTMDNNSEIMPISDHLDVDDNMSVKSFNTHTTSEHESYQLELMESYLERQERKKEKETTFG</sequence>
<evidence type="ECO:0000313" key="4">
    <source>
        <dbReference type="EMBL" id="CAI5454009.1"/>
    </source>
</evidence>
<dbReference type="PANTHER" id="PTHR12585">
    <property type="entry name" value="SCC1 / RAD21 FAMILY MEMBER"/>
    <property type="match status" value="1"/>
</dbReference>
<dbReference type="Pfam" id="PF04825">
    <property type="entry name" value="Rad21_Rec8_N"/>
    <property type="match status" value="1"/>
</dbReference>
<dbReference type="GO" id="GO:0003682">
    <property type="term" value="F:chromatin binding"/>
    <property type="evidence" value="ECO:0007669"/>
    <property type="project" value="TreeGrafter"/>
</dbReference>
<dbReference type="InterPro" id="IPR006910">
    <property type="entry name" value="Rad21_Rec8_N"/>
</dbReference>
<comment type="caution">
    <text evidence="4">The sequence shown here is derived from an EMBL/GenBank/DDBJ whole genome shotgun (WGS) entry which is preliminary data.</text>
</comment>
<proteinExistence type="predicted"/>
<dbReference type="AlphaFoldDB" id="A0A9P1IZP6"/>
<dbReference type="PANTHER" id="PTHR12585:SF69">
    <property type="entry name" value="FI11703P"/>
    <property type="match status" value="1"/>
</dbReference>
<evidence type="ECO:0000256" key="2">
    <source>
        <dbReference type="ARBA" id="ARBA00023242"/>
    </source>
</evidence>
<feature type="domain" description="Rad21/Rec8-like protein N-terminal" evidence="3">
    <location>
        <begin position="1"/>
        <end position="100"/>
    </location>
</feature>
<evidence type="ECO:0000259" key="3">
    <source>
        <dbReference type="Pfam" id="PF04825"/>
    </source>
</evidence>
<name>A0A9P1IZP6_9PELO</name>
<reference evidence="4" key="1">
    <citation type="submission" date="2022-11" db="EMBL/GenBank/DDBJ databases">
        <authorList>
            <person name="Kikuchi T."/>
        </authorList>
    </citation>
    <scope>NUCLEOTIDE SEQUENCE</scope>
    <source>
        <strain evidence="4">PS1010</strain>
    </source>
</reference>
<dbReference type="OrthoDB" id="10071381at2759"/>
<evidence type="ECO:0000256" key="1">
    <source>
        <dbReference type="ARBA" id="ARBA00004123"/>
    </source>
</evidence>
<dbReference type="GO" id="GO:0005634">
    <property type="term" value="C:nucleus"/>
    <property type="evidence" value="ECO:0007669"/>
    <property type="project" value="UniProtKB-SubCell"/>
</dbReference>
<organism evidence="4 5">
    <name type="scientific">Caenorhabditis angaria</name>
    <dbReference type="NCBI Taxonomy" id="860376"/>
    <lineage>
        <taxon>Eukaryota</taxon>
        <taxon>Metazoa</taxon>
        <taxon>Ecdysozoa</taxon>
        <taxon>Nematoda</taxon>
        <taxon>Chromadorea</taxon>
        <taxon>Rhabditida</taxon>
        <taxon>Rhabditina</taxon>
        <taxon>Rhabditomorpha</taxon>
        <taxon>Rhabditoidea</taxon>
        <taxon>Rhabditidae</taxon>
        <taxon>Peloderinae</taxon>
        <taxon>Caenorhabditis</taxon>
    </lineage>
</organism>
<protein>
    <recommendedName>
        <fullName evidence="3">Rad21/Rec8-like protein N-terminal domain-containing protein</fullName>
    </recommendedName>
</protein>
<dbReference type="GO" id="GO:0008278">
    <property type="term" value="C:cohesin complex"/>
    <property type="evidence" value="ECO:0007669"/>
    <property type="project" value="InterPro"/>
</dbReference>
<comment type="subcellular location">
    <subcellularLocation>
        <location evidence="1">Nucleus</location>
    </subcellularLocation>
</comment>
<gene>
    <name evidence="4" type="ORF">CAMP_LOCUS16646</name>
</gene>
<dbReference type="Proteomes" id="UP001152747">
    <property type="component" value="Unassembled WGS sequence"/>
</dbReference>
<keyword evidence="5" id="KW-1185">Reference proteome</keyword>
<evidence type="ECO:0000313" key="5">
    <source>
        <dbReference type="Proteomes" id="UP001152747"/>
    </source>
</evidence>
<dbReference type="GO" id="GO:0007062">
    <property type="term" value="P:sister chromatid cohesion"/>
    <property type="evidence" value="ECO:0007669"/>
    <property type="project" value="InterPro"/>
</dbReference>
<dbReference type="InterPro" id="IPR039781">
    <property type="entry name" value="Rad21/Rec8-like"/>
</dbReference>
<dbReference type="GO" id="GO:1990414">
    <property type="term" value="P:replication-born double-strand break repair via sister chromatid exchange"/>
    <property type="evidence" value="ECO:0007669"/>
    <property type="project" value="TreeGrafter"/>
</dbReference>
<dbReference type="EMBL" id="CANHGI010000006">
    <property type="protein sequence ID" value="CAI5454009.1"/>
    <property type="molecule type" value="Genomic_DNA"/>
</dbReference>
<keyword evidence="2" id="KW-0539">Nucleus</keyword>